<sequence length="110" mass="12207">MQPAVNNTQLSAIQRMGSPTSSLGRRNRDSVGEYVIKFRAAAAAALEWNDAALQHSFHRGLSAAIKDTLAPLESPPDLDPLIDLAIRLGFQLREREKERRQEHVVIDPHG</sequence>
<evidence type="ECO:0008006" key="4">
    <source>
        <dbReference type="Google" id="ProtNLM"/>
    </source>
</evidence>
<evidence type="ECO:0000256" key="1">
    <source>
        <dbReference type="SAM" id="MobiDB-lite"/>
    </source>
</evidence>
<organism evidence="2 3">
    <name type="scientific">Solea senegalensis</name>
    <name type="common">Senegalese sole</name>
    <dbReference type="NCBI Taxonomy" id="28829"/>
    <lineage>
        <taxon>Eukaryota</taxon>
        <taxon>Metazoa</taxon>
        <taxon>Chordata</taxon>
        <taxon>Craniata</taxon>
        <taxon>Vertebrata</taxon>
        <taxon>Euteleostomi</taxon>
        <taxon>Actinopterygii</taxon>
        <taxon>Neopterygii</taxon>
        <taxon>Teleostei</taxon>
        <taxon>Neoteleostei</taxon>
        <taxon>Acanthomorphata</taxon>
        <taxon>Carangaria</taxon>
        <taxon>Pleuronectiformes</taxon>
        <taxon>Pleuronectoidei</taxon>
        <taxon>Soleidae</taxon>
        <taxon>Solea</taxon>
    </lineage>
</organism>
<dbReference type="AlphaFoldDB" id="A0AAV6Q4C4"/>
<keyword evidence="3" id="KW-1185">Reference proteome</keyword>
<feature type="compositionally biased region" description="Polar residues" evidence="1">
    <location>
        <begin position="1"/>
        <end position="24"/>
    </location>
</feature>
<reference evidence="2 3" key="1">
    <citation type="journal article" date="2021" name="Sci. Rep.">
        <title>Chromosome anchoring in Senegalese sole (Solea senegalensis) reveals sex-associated markers and genome rearrangements in flatfish.</title>
        <authorList>
            <person name="Guerrero-Cozar I."/>
            <person name="Gomez-Garrido J."/>
            <person name="Berbel C."/>
            <person name="Martinez-Blanch J.F."/>
            <person name="Alioto T."/>
            <person name="Claros M.G."/>
            <person name="Gagnaire P.A."/>
            <person name="Manchado M."/>
        </authorList>
    </citation>
    <scope>NUCLEOTIDE SEQUENCE [LARGE SCALE GENOMIC DNA]</scope>
    <source>
        <strain evidence="2">Sse05_10M</strain>
    </source>
</reference>
<gene>
    <name evidence="2" type="ORF">JOB18_010329</name>
</gene>
<dbReference type="EMBL" id="JAGKHQ010000019">
    <property type="protein sequence ID" value="KAG7481981.1"/>
    <property type="molecule type" value="Genomic_DNA"/>
</dbReference>
<name>A0AAV6Q4C4_SOLSE</name>
<dbReference type="Proteomes" id="UP000693946">
    <property type="component" value="Linkage Group LG7"/>
</dbReference>
<evidence type="ECO:0000313" key="3">
    <source>
        <dbReference type="Proteomes" id="UP000693946"/>
    </source>
</evidence>
<feature type="region of interest" description="Disordered" evidence="1">
    <location>
        <begin position="1"/>
        <end position="26"/>
    </location>
</feature>
<proteinExistence type="predicted"/>
<accession>A0AAV6Q4C4</accession>
<protein>
    <recommendedName>
        <fullName evidence="4">Retrotransposon gag domain-containing protein</fullName>
    </recommendedName>
</protein>
<comment type="caution">
    <text evidence="2">The sequence shown here is derived from an EMBL/GenBank/DDBJ whole genome shotgun (WGS) entry which is preliminary data.</text>
</comment>
<evidence type="ECO:0000313" key="2">
    <source>
        <dbReference type="EMBL" id="KAG7481981.1"/>
    </source>
</evidence>